<accession>A0ABY5YWC1</accession>
<keyword evidence="1" id="KW-0812">Transmembrane</keyword>
<feature type="transmembrane region" description="Helical" evidence="1">
    <location>
        <begin position="37"/>
        <end position="54"/>
    </location>
</feature>
<evidence type="ECO:0000313" key="2">
    <source>
        <dbReference type="EMBL" id="UWX98353.1"/>
    </source>
</evidence>
<reference evidence="2" key="1">
    <citation type="submission" date="2022-09" db="EMBL/GenBank/DDBJ databases">
        <title>Novel species in genus Arthrobacter.</title>
        <authorList>
            <person name="Liu Y."/>
        </authorList>
    </citation>
    <scope>NUCLEOTIDE SEQUENCE</scope>
    <source>
        <strain evidence="2">Zg-Y815</strain>
    </source>
</reference>
<evidence type="ECO:0000256" key="1">
    <source>
        <dbReference type="SAM" id="Phobius"/>
    </source>
</evidence>
<dbReference type="Proteomes" id="UP001059859">
    <property type="component" value="Chromosome"/>
</dbReference>
<keyword evidence="1" id="KW-0472">Membrane</keyword>
<dbReference type="EMBL" id="CP104275">
    <property type="protein sequence ID" value="UWX98353.1"/>
    <property type="molecule type" value="Genomic_DNA"/>
</dbReference>
<gene>
    <name evidence="2" type="ORF">N2K95_06800</name>
</gene>
<evidence type="ECO:0008006" key="4">
    <source>
        <dbReference type="Google" id="ProtNLM"/>
    </source>
</evidence>
<proteinExistence type="predicted"/>
<sequence length="185" mass="20417">MPSRNALLTFAVHGLIFAVLFGAFVEPGLPFLTERYWFIPLQFLVFVLALRAGTRRSKARFRERCEFACLLREVPGGGAGLSGRWKSATVIPYHHRLSITGHAADRPPASHLTWDEPIEEGLVQLENPVEVSRRDPSLPEVLRFGFAYPVARYSADGAVVEIAAPSRYLDAARAVVHGTVPAARP</sequence>
<keyword evidence="1" id="KW-1133">Transmembrane helix</keyword>
<feature type="transmembrane region" description="Helical" evidence="1">
    <location>
        <begin position="7"/>
        <end position="25"/>
    </location>
</feature>
<keyword evidence="3" id="KW-1185">Reference proteome</keyword>
<protein>
    <recommendedName>
        <fullName evidence="4">DUF4131 domain-containing protein</fullName>
    </recommendedName>
</protein>
<name>A0ABY5YWC1_9MICC</name>
<organism evidence="2 3">
    <name type="scientific">Arthrobacter zhaoxinii</name>
    <dbReference type="NCBI Taxonomy" id="2964616"/>
    <lineage>
        <taxon>Bacteria</taxon>
        <taxon>Bacillati</taxon>
        <taxon>Actinomycetota</taxon>
        <taxon>Actinomycetes</taxon>
        <taxon>Micrococcales</taxon>
        <taxon>Micrococcaceae</taxon>
        <taxon>Arthrobacter</taxon>
    </lineage>
</organism>
<evidence type="ECO:0000313" key="3">
    <source>
        <dbReference type="Proteomes" id="UP001059859"/>
    </source>
</evidence>
<dbReference type="RefSeq" id="WP_260653446.1">
    <property type="nucleotide sequence ID" value="NZ_CP104275.1"/>
</dbReference>